<organism evidence="4 5">
    <name type="scientific">Paenibacillus hemerocallicola</name>
    <dbReference type="NCBI Taxonomy" id="1172614"/>
    <lineage>
        <taxon>Bacteria</taxon>
        <taxon>Bacillati</taxon>
        <taxon>Bacillota</taxon>
        <taxon>Bacilli</taxon>
        <taxon>Bacillales</taxon>
        <taxon>Paenibacillaceae</taxon>
        <taxon>Paenibacillus</taxon>
    </lineage>
</organism>
<sequence length="264" mass="28964">MKNKLQGMVMGLIIGVLLSITAAYATGAGTQIEVYFKDLVFKFDGVEKKPDQESFIYNGSTYVPIRFVSESLGIPVNYNEGTSTISIGARYAAPPAMTIDKEKSYQAIVTTNKGSFTIELFAKDAPKTVNNFVFLANERYYEGSPFHRIIESFVAQTGAPAGTWRGELGYTFEDELNNGHKYEPGIVAMANAGPNTNESQFFICTGKECEFLNSTPNYSIFGKVIGGMDVVSTIASTPVEKNQFGEMSKPKEEVTVQRVDIVVK</sequence>
<evidence type="ECO:0000256" key="1">
    <source>
        <dbReference type="ARBA" id="ARBA00002388"/>
    </source>
</evidence>
<protein>
    <recommendedName>
        <fullName evidence="2">Peptidyl-prolyl cis-trans isomerase</fullName>
        <shortName evidence="2">PPIase</shortName>
        <ecNumber evidence="2">5.2.1.8</ecNumber>
    </recommendedName>
</protein>
<dbReference type="Gene3D" id="2.40.100.10">
    <property type="entry name" value="Cyclophilin-like"/>
    <property type="match status" value="1"/>
</dbReference>
<dbReference type="SUPFAM" id="SSF50891">
    <property type="entry name" value="Cyclophilin-like"/>
    <property type="match status" value="1"/>
</dbReference>
<dbReference type="InterPro" id="IPR044666">
    <property type="entry name" value="Cyclophilin_A-like"/>
</dbReference>
<dbReference type="RefSeq" id="WP_139602121.1">
    <property type="nucleotide sequence ID" value="NZ_VDCQ01000011.1"/>
</dbReference>
<dbReference type="InterPro" id="IPR036582">
    <property type="entry name" value="Mao_N_sf"/>
</dbReference>
<dbReference type="PRINTS" id="PR00153">
    <property type="entry name" value="CSAPPISMRASE"/>
</dbReference>
<proteinExistence type="inferred from homology"/>
<dbReference type="EMBL" id="VDCQ01000011">
    <property type="protein sequence ID" value="TNJ66365.1"/>
    <property type="molecule type" value="Genomic_DNA"/>
</dbReference>
<accession>A0A5C4TBR1</accession>
<comment type="catalytic activity">
    <reaction evidence="2">
        <text>[protein]-peptidylproline (omega=180) = [protein]-peptidylproline (omega=0)</text>
        <dbReference type="Rhea" id="RHEA:16237"/>
        <dbReference type="Rhea" id="RHEA-COMP:10747"/>
        <dbReference type="Rhea" id="RHEA-COMP:10748"/>
        <dbReference type="ChEBI" id="CHEBI:83833"/>
        <dbReference type="ChEBI" id="CHEBI:83834"/>
        <dbReference type="EC" id="5.2.1.8"/>
    </reaction>
</comment>
<feature type="domain" description="PPIase cyclophilin-type" evidence="3">
    <location>
        <begin position="114"/>
        <end position="261"/>
    </location>
</feature>
<keyword evidence="2" id="KW-0697">Rotamase</keyword>
<comment type="similarity">
    <text evidence="2">Belongs to the cyclophilin-type PPIase family.</text>
</comment>
<dbReference type="PANTHER" id="PTHR45625">
    <property type="entry name" value="PEPTIDYL-PROLYL CIS-TRANS ISOMERASE-RELATED"/>
    <property type="match status" value="1"/>
</dbReference>
<dbReference type="SUPFAM" id="SSF55383">
    <property type="entry name" value="Copper amine oxidase, domain N"/>
    <property type="match status" value="1"/>
</dbReference>
<dbReference type="GO" id="GO:0003755">
    <property type="term" value="F:peptidyl-prolyl cis-trans isomerase activity"/>
    <property type="evidence" value="ECO:0007669"/>
    <property type="project" value="UniProtKB-UniRule"/>
</dbReference>
<dbReference type="Pfam" id="PF00160">
    <property type="entry name" value="Pro_isomerase"/>
    <property type="match status" value="1"/>
</dbReference>
<comment type="caution">
    <text evidence="4">The sequence shown here is derived from an EMBL/GenBank/DDBJ whole genome shotgun (WGS) entry which is preliminary data.</text>
</comment>
<dbReference type="Gene3D" id="3.30.457.10">
    <property type="entry name" value="Copper amine oxidase-like, N-terminal domain"/>
    <property type="match status" value="1"/>
</dbReference>
<name>A0A5C4TBR1_9BACL</name>
<dbReference type="PROSITE" id="PS00170">
    <property type="entry name" value="CSA_PPIASE_1"/>
    <property type="match status" value="1"/>
</dbReference>
<keyword evidence="5" id="KW-1185">Reference proteome</keyword>
<dbReference type="AlphaFoldDB" id="A0A5C4TBR1"/>
<dbReference type="OrthoDB" id="9807797at2"/>
<dbReference type="CDD" id="cd00317">
    <property type="entry name" value="cyclophilin"/>
    <property type="match status" value="1"/>
</dbReference>
<dbReference type="Pfam" id="PF07833">
    <property type="entry name" value="Cu_amine_oxidN1"/>
    <property type="match status" value="1"/>
</dbReference>
<dbReference type="GO" id="GO:0006457">
    <property type="term" value="P:protein folding"/>
    <property type="evidence" value="ECO:0007669"/>
    <property type="project" value="InterPro"/>
</dbReference>
<evidence type="ECO:0000313" key="4">
    <source>
        <dbReference type="EMBL" id="TNJ66365.1"/>
    </source>
</evidence>
<dbReference type="Proteomes" id="UP000307943">
    <property type="component" value="Unassembled WGS sequence"/>
</dbReference>
<evidence type="ECO:0000259" key="3">
    <source>
        <dbReference type="PROSITE" id="PS50072"/>
    </source>
</evidence>
<dbReference type="InterPro" id="IPR012854">
    <property type="entry name" value="Cu_amine_oxidase-like_N"/>
</dbReference>
<dbReference type="PANTHER" id="PTHR45625:SF16">
    <property type="entry name" value="PEPTIDYL-PROLYL CIS-TRANS ISOMERASE"/>
    <property type="match status" value="1"/>
</dbReference>
<reference evidence="4 5" key="1">
    <citation type="submission" date="2019-05" db="EMBL/GenBank/DDBJ databases">
        <title>We sequenced the genome of Paenibacillus hemerocallicola KCTC 33185 for further insight into its adaptation and study the phylogeny of Paenibacillus.</title>
        <authorList>
            <person name="Narsing Rao M.P."/>
        </authorList>
    </citation>
    <scope>NUCLEOTIDE SEQUENCE [LARGE SCALE GENOMIC DNA]</scope>
    <source>
        <strain evidence="4 5">KCTC 33185</strain>
    </source>
</reference>
<dbReference type="InterPro" id="IPR002130">
    <property type="entry name" value="Cyclophilin-type_PPIase_dom"/>
</dbReference>
<gene>
    <name evidence="4" type="ORF">FE784_10330</name>
</gene>
<evidence type="ECO:0000313" key="5">
    <source>
        <dbReference type="Proteomes" id="UP000307943"/>
    </source>
</evidence>
<dbReference type="InterPro" id="IPR029000">
    <property type="entry name" value="Cyclophilin-like_dom_sf"/>
</dbReference>
<dbReference type="InterPro" id="IPR020892">
    <property type="entry name" value="Cyclophilin-type_PPIase_CS"/>
</dbReference>
<dbReference type="EC" id="5.2.1.8" evidence="2"/>
<dbReference type="PROSITE" id="PS50072">
    <property type="entry name" value="CSA_PPIASE_2"/>
    <property type="match status" value="1"/>
</dbReference>
<keyword evidence="2" id="KW-0413">Isomerase</keyword>
<evidence type="ECO:0000256" key="2">
    <source>
        <dbReference type="RuleBase" id="RU363019"/>
    </source>
</evidence>
<comment type="function">
    <text evidence="1 2">PPIases accelerate the folding of proteins. It catalyzes the cis-trans isomerization of proline imidic peptide bonds in oligopeptides.</text>
</comment>